<protein>
    <submittedName>
        <fullName evidence="1">Uncharacterized protein</fullName>
    </submittedName>
</protein>
<evidence type="ECO:0000313" key="2">
    <source>
        <dbReference type="Proteomes" id="UP001156903"/>
    </source>
</evidence>
<keyword evidence="2" id="KW-1185">Reference proteome</keyword>
<comment type="caution">
    <text evidence="1">The sequence shown here is derived from an EMBL/GenBank/DDBJ whole genome shotgun (WGS) entry which is preliminary data.</text>
</comment>
<sequence>MPPPLDLRGRRFGKLLVVDKAPDVLSASGKTSYRAWLVQCDCGRQEVVMAQRLPHCASNRARKDVIEACSHCRAQRTCEVCGRWFESALFRATCSDACALLQKRANNMAYHHRKVAVDPEHYKRIHAERAARAAADTEFALRLRAQQSEQGKRKRERLKADPHRYARTLERARERYAADPFAQAKKRAARDARMAAMTPEQYAAWSERARESWRRSANKVRSTPEGRQRYRDYMREYMRQQALRGLVAAGDELIKRSLNDE</sequence>
<name>A0ABQ6C1K4_9BURK</name>
<reference evidence="2" key="1">
    <citation type="journal article" date="2019" name="Int. J. Syst. Evol. Microbiol.">
        <title>The Global Catalogue of Microorganisms (GCM) 10K type strain sequencing project: providing services to taxonomists for standard genome sequencing and annotation.</title>
        <authorList>
            <consortium name="The Broad Institute Genomics Platform"/>
            <consortium name="The Broad Institute Genome Sequencing Center for Infectious Disease"/>
            <person name="Wu L."/>
            <person name="Ma J."/>
        </authorList>
    </citation>
    <scope>NUCLEOTIDE SEQUENCE [LARGE SCALE GENOMIC DNA]</scope>
    <source>
        <strain evidence="2">NBRC 109341</strain>
    </source>
</reference>
<accession>A0ABQ6C1K4</accession>
<organism evidence="1 2">
    <name type="scientific">Hydrogenophaga electricum</name>
    <dbReference type="NCBI Taxonomy" id="1230953"/>
    <lineage>
        <taxon>Bacteria</taxon>
        <taxon>Pseudomonadati</taxon>
        <taxon>Pseudomonadota</taxon>
        <taxon>Betaproteobacteria</taxon>
        <taxon>Burkholderiales</taxon>
        <taxon>Comamonadaceae</taxon>
        <taxon>Hydrogenophaga</taxon>
    </lineage>
</organism>
<proteinExistence type="predicted"/>
<dbReference type="RefSeq" id="WP_284306941.1">
    <property type="nucleotide sequence ID" value="NZ_BSPB01000005.1"/>
</dbReference>
<dbReference type="EMBL" id="BSPB01000005">
    <property type="protein sequence ID" value="GLS13594.1"/>
    <property type="molecule type" value="Genomic_DNA"/>
</dbReference>
<gene>
    <name evidence="1" type="ORF">GCM10007935_10240</name>
</gene>
<dbReference type="Proteomes" id="UP001156903">
    <property type="component" value="Unassembled WGS sequence"/>
</dbReference>
<evidence type="ECO:0000313" key="1">
    <source>
        <dbReference type="EMBL" id="GLS13594.1"/>
    </source>
</evidence>